<reference evidence="10 11" key="1">
    <citation type="submission" date="2019-12" db="EMBL/GenBank/DDBJ databases">
        <title>Whole-genome sequencing of Allorhizobium vitis.</title>
        <authorList>
            <person name="Gan H.M."/>
            <person name="Szegedi E."/>
            <person name="Burr T."/>
            <person name="Savka M.A."/>
        </authorList>
    </citation>
    <scope>NUCLEOTIDE SEQUENCE [LARGE SCALE GENOMIC DNA]</scope>
    <source>
        <strain evidence="10 11">CG516</strain>
    </source>
</reference>
<gene>
    <name evidence="8" type="primary">vapC</name>
    <name evidence="10" type="ORF">GOZ90_22395</name>
</gene>
<dbReference type="HAMAP" id="MF_00265">
    <property type="entry name" value="VapC_Nob1"/>
    <property type="match status" value="1"/>
</dbReference>
<evidence type="ECO:0000256" key="8">
    <source>
        <dbReference type="HAMAP-Rule" id="MF_00265"/>
    </source>
</evidence>
<dbReference type="EMBL" id="WPHR01000029">
    <property type="protein sequence ID" value="MUZ75430.1"/>
    <property type="molecule type" value="Genomic_DNA"/>
</dbReference>
<dbReference type="GO" id="GO:0004540">
    <property type="term" value="F:RNA nuclease activity"/>
    <property type="evidence" value="ECO:0007669"/>
    <property type="project" value="InterPro"/>
</dbReference>
<comment type="cofactor">
    <cofactor evidence="1 8">
        <name>Mg(2+)</name>
        <dbReference type="ChEBI" id="CHEBI:18420"/>
    </cofactor>
</comment>
<comment type="function">
    <text evidence="8">Toxic component of a toxin-antitoxin (TA) system. An RNase.</text>
</comment>
<feature type="binding site" evidence="8">
    <location>
        <position position="5"/>
    </location>
    <ligand>
        <name>Mg(2+)</name>
        <dbReference type="ChEBI" id="CHEBI:18420"/>
    </ligand>
</feature>
<keyword evidence="3 8" id="KW-0540">Nuclease</keyword>
<dbReference type="GO" id="GO:0016787">
    <property type="term" value="F:hydrolase activity"/>
    <property type="evidence" value="ECO:0007669"/>
    <property type="project" value="UniProtKB-KW"/>
</dbReference>
<evidence type="ECO:0000256" key="4">
    <source>
        <dbReference type="ARBA" id="ARBA00022723"/>
    </source>
</evidence>
<dbReference type="InterPro" id="IPR022907">
    <property type="entry name" value="VapC_family"/>
</dbReference>
<dbReference type="PANTHER" id="PTHR33653">
    <property type="entry name" value="RIBONUCLEASE VAPC2"/>
    <property type="match status" value="1"/>
</dbReference>
<organism evidence="10 11">
    <name type="scientific">Agrobacterium vitis</name>
    <name type="common">Rhizobium vitis</name>
    <dbReference type="NCBI Taxonomy" id="373"/>
    <lineage>
        <taxon>Bacteria</taxon>
        <taxon>Pseudomonadati</taxon>
        <taxon>Pseudomonadota</taxon>
        <taxon>Alphaproteobacteria</taxon>
        <taxon>Hyphomicrobiales</taxon>
        <taxon>Rhizobiaceae</taxon>
        <taxon>Rhizobium/Agrobacterium group</taxon>
        <taxon>Agrobacterium</taxon>
    </lineage>
</organism>
<dbReference type="Pfam" id="PF01850">
    <property type="entry name" value="PIN"/>
    <property type="match status" value="1"/>
</dbReference>
<keyword evidence="8" id="KW-0800">Toxin</keyword>
<dbReference type="InterPro" id="IPR029060">
    <property type="entry name" value="PIN-like_dom_sf"/>
</dbReference>
<evidence type="ECO:0000256" key="7">
    <source>
        <dbReference type="ARBA" id="ARBA00038093"/>
    </source>
</evidence>
<dbReference type="GO" id="GO:0000287">
    <property type="term" value="F:magnesium ion binding"/>
    <property type="evidence" value="ECO:0007669"/>
    <property type="project" value="UniProtKB-UniRule"/>
</dbReference>
<evidence type="ECO:0000256" key="2">
    <source>
        <dbReference type="ARBA" id="ARBA00022649"/>
    </source>
</evidence>
<keyword evidence="6 8" id="KW-0460">Magnesium</keyword>
<evidence type="ECO:0000256" key="1">
    <source>
        <dbReference type="ARBA" id="ARBA00001946"/>
    </source>
</evidence>
<dbReference type="PANTHER" id="PTHR33653:SF1">
    <property type="entry name" value="RIBONUCLEASE VAPC2"/>
    <property type="match status" value="1"/>
</dbReference>
<dbReference type="SUPFAM" id="SSF88723">
    <property type="entry name" value="PIN domain-like"/>
    <property type="match status" value="1"/>
</dbReference>
<keyword evidence="2 8" id="KW-1277">Toxin-antitoxin system</keyword>
<evidence type="ECO:0000313" key="11">
    <source>
        <dbReference type="Proteomes" id="UP000477951"/>
    </source>
</evidence>
<comment type="caution">
    <text evidence="10">The sequence shown here is derived from an EMBL/GenBank/DDBJ whole genome shotgun (WGS) entry which is preliminary data.</text>
</comment>
<evidence type="ECO:0000256" key="5">
    <source>
        <dbReference type="ARBA" id="ARBA00022801"/>
    </source>
</evidence>
<dbReference type="CDD" id="cd09871">
    <property type="entry name" value="PIN_MtVapC28-VapC30-like"/>
    <property type="match status" value="1"/>
</dbReference>
<dbReference type="InterPro" id="IPR002716">
    <property type="entry name" value="PIN_dom"/>
</dbReference>
<evidence type="ECO:0000256" key="6">
    <source>
        <dbReference type="ARBA" id="ARBA00022842"/>
    </source>
</evidence>
<evidence type="ECO:0000259" key="9">
    <source>
        <dbReference type="Pfam" id="PF01850"/>
    </source>
</evidence>
<dbReference type="RefSeq" id="WP_156616150.1">
    <property type="nucleotide sequence ID" value="NZ_WPHR01000029.1"/>
</dbReference>
<evidence type="ECO:0000256" key="3">
    <source>
        <dbReference type="ARBA" id="ARBA00022722"/>
    </source>
</evidence>
<sequence>MIVVDSSVVIAIFEEEEDAATFAAVIASGEGLAMSAVNVHETATVLYARRGTENVGDFWRFLNASNIEIALFDADQARAASEAYLRYGKGFHSKAKLNLADCAAYALAKSLSAPLLFKGNDFTHTDVEQWR</sequence>
<dbReference type="GO" id="GO:0090729">
    <property type="term" value="F:toxin activity"/>
    <property type="evidence" value="ECO:0007669"/>
    <property type="project" value="UniProtKB-KW"/>
</dbReference>
<feature type="binding site" evidence="8">
    <location>
        <position position="101"/>
    </location>
    <ligand>
        <name>Mg(2+)</name>
        <dbReference type="ChEBI" id="CHEBI:18420"/>
    </ligand>
</feature>
<comment type="similarity">
    <text evidence="7 8">Belongs to the PINc/VapC protein family.</text>
</comment>
<accession>A0A6L6VHX8</accession>
<proteinExistence type="inferred from homology"/>
<protein>
    <recommendedName>
        <fullName evidence="8">Ribonuclease VapC</fullName>
        <shortName evidence="8">RNase VapC</shortName>
        <ecNumber evidence="8">3.1.-.-</ecNumber>
    </recommendedName>
    <alternativeName>
        <fullName evidence="8">Toxin VapC</fullName>
    </alternativeName>
</protein>
<dbReference type="Gene3D" id="3.40.50.1010">
    <property type="entry name" value="5'-nuclease"/>
    <property type="match status" value="1"/>
</dbReference>
<evidence type="ECO:0000313" key="10">
    <source>
        <dbReference type="EMBL" id="MUZ75430.1"/>
    </source>
</evidence>
<dbReference type="EC" id="3.1.-.-" evidence="8"/>
<feature type="domain" description="PIN" evidence="9">
    <location>
        <begin position="2"/>
        <end position="126"/>
    </location>
</feature>
<dbReference type="Proteomes" id="UP000477951">
    <property type="component" value="Unassembled WGS sequence"/>
</dbReference>
<dbReference type="AlphaFoldDB" id="A0A6L6VHX8"/>
<keyword evidence="4 8" id="KW-0479">Metal-binding</keyword>
<name>A0A6L6VHX8_AGRVI</name>
<keyword evidence="5 8" id="KW-0378">Hydrolase</keyword>
<dbReference type="InterPro" id="IPR050556">
    <property type="entry name" value="Type_II_TA_system_RNase"/>
</dbReference>